<dbReference type="InterPro" id="IPR006330">
    <property type="entry name" value="Ado/ade_deaminase"/>
</dbReference>
<evidence type="ECO:0000256" key="3">
    <source>
        <dbReference type="ARBA" id="ARBA00022723"/>
    </source>
</evidence>
<dbReference type="Pfam" id="PF00962">
    <property type="entry name" value="A_deaminase"/>
    <property type="match status" value="1"/>
</dbReference>
<evidence type="ECO:0000259" key="6">
    <source>
        <dbReference type="Pfam" id="PF00962"/>
    </source>
</evidence>
<dbReference type="SUPFAM" id="SSF51556">
    <property type="entry name" value="Metallo-dependent hydrolases"/>
    <property type="match status" value="1"/>
</dbReference>
<keyword evidence="3" id="KW-0479">Metal-binding</keyword>
<evidence type="ECO:0000256" key="1">
    <source>
        <dbReference type="ARBA" id="ARBA00001947"/>
    </source>
</evidence>
<dbReference type="InterPro" id="IPR032466">
    <property type="entry name" value="Metal_Hydrolase"/>
</dbReference>
<sequence>MTAEAQRLKSLPKAEVHLHLEGCFDATVIAQWAKLEGVVLPRPREDLFKFSGLADFLGFLDLACGLASTKERLVELSYGLSQRLADNGTGYADVIFNPTHWHAWQGRLGVMLEAIDAGFKEAEQDGLPTVGLCVSLLRTQSAEAAVELVESLSAMRHPRVVALSVDGNEATAGRTGPRFAEAFRRAGHAGLRRTVHAGESSGPEGVWDAVTLLGADRIDHGVRAIEDASLVEMLANRRIPLGVCPTSNLVLGVYPSIQEHPMERLRQAGVLVSVNTDDPALLGTSLMEEYRLCRQAFGWTDDVTKAMAHTSIEASFANVTVKAHLLKALDAW</sequence>
<reference evidence="7 8" key="1">
    <citation type="journal article" date="2021" name="Microbiol. Spectr.">
        <title>A Single Bacterium Capable of Oxidation and Reduction of Iron at Circumneutral pH.</title>
        <authorList>
            <person name="Kato S."/>
            <person name="Ohkuma M."/>
        </authorList>
    </citation>
    <scope>NUCLEOTIDE SEQUENCE [LARGE SCALE GENOMIC DNA]</scope>
    <source>
        <strain evidence="7 8">MIZ03</strain>
    </source>
</reference>
<evidence type="ECO:0000256" key="4">
    <source>
        <dbReference type="ARBA" id="ARBA00022801"/>
    </source>
</evidence>
<protein>
    <submittedName>
        <fullName evidence="7">Adenine deaminase</fullName>
    </submittedName>
</protein>
<organism evidence="7 8">
    <name type="scientific">Rhodoferax lithotrophicus</name>
    <dbReference type="NCBI Taxonomy" id="2798804"/>
    <lineage>
        <taxon>Bacteria</taxon>
        <taxon>Pseudomonadati</taxon>
        <taxon>Pseudomonadota</taxon>
        <taxon>Betaproteobacteria</taxon>
        <taxon>Burkholderiales</taxon>
        <taxon>Comamonadaceae</taxon>
        <taxon>Rhodoferax</taxon>
    </lineage>
</organism>
<comment type="similarity">
    <text evidence="2">Belongs to the metallo-dependent hydrolases superfamily. Adenosine and AMP deaminases family.</text>
</comment>
<dbReference type="PANTHER" id="PTHR43114">
    <property type="entry name" value="ADENINE DEAMINASE"/>
    <property type="match status" value="1"/>
</dbReference>
<dbReference type="Proteomes" id="UP000824366">
    <property type="component" value="Chromosome"/>
</dbReference>
<dbReference type="InterPro" id="IPR001365">
    <property type="entry name" value="A_deaminase_dom"/>
</dbReference>
<dbReference type="NCBIfam" id="TIGR01430">
    <property type="entry name" value="aden_deam"/>
    <property type="match status" value="1"/>
</dbReference>
<dbReference type="Gene3D" id="3.20.20.140">
    <property type="entry name" value="Metal-dependent hydrolases"/>
    <property type="match status" value="1"/>
</dbReference>
<evidence type="ECO:0000313" key="7">
    <source>
        <dbReference type="EMBL" id="BCO29758.1"/>
    </source>
</evidence>
<comment type="cofactor">
    <cofactor evidence="1">
        <name>Zn(2+)</name>
        <dbReference type="ChEBI" id="CHEBI:29105"/>
    </cofactor>
</comment>
<gene>
    <name evidence="7" type="ORF">MIZ03_4682</name>
</gene>
<keyword evidence="8" id="KW-1185">Reference proteome</keyword>
<evidence type="ECO:0000256" key="5">
    <source>
        <dbReference type="ARBA" id="ARBA00022833"/>
    </source>
</evidence>
<dbReference type="PANTHER" id="PTHR43114:SF6">
    <property type="entry name" value="ADENINE DEAMINASE"/>
    <property type="match status" value="1"/>
</dbReference>
<feature type="domain" description="Adenosine deaminase" evidence="6">
    <location>
        <begin position="12"/>
        <end position="332"/>
    </location>
</feature>
<evidence type="ECO:0000256" key="2">
    <source>
        <dbReference type="ARBA" id="ARBA00006676"/>
    </source>
</evidence>
<accession>A0ABN6DDC4</accession>
<dbReference type="InterPro" id="IPR006650">
    <property type="entry name" value="A/AMP_deam_AS"/>
</dbReference>
<evidence type="ECO:0000313" key="8">
    <source>
        <dbReference type="Proteomes" id="UP000824366"/>
    </source>
</evidence>
<keyword evidence="4" id="KW-0378">Hydrolase</keyword>
<keyword evidence="5" id="KW-0862">Zinc</keyword>
<name>A0ABN6DDC4_9BURK</name>
<proteinExistence type="inferred from homology"/>
<dbReference type="PROSITE" id="PS00485">
    <property type="entry name" value="A_DEAMINASE"/>
    <property type="match status" value="1"/>
</dbReference>
<dbReference type="EMBL" id="AP024238">
    <property type="protein sequence ID" value="BCO29758.1"/>
    <property type="molecule type" value="Genomic_DNA"/>
</dbReference>